<dbReference type="RefSeq" id="WP_172208183.1">
    <property type="nucleotide sequence ID" value="NZ_BLLI01000016.1"/>
</dbReference>
<dbReference type="AlphaFoldDB" id="A0A6A0BD07"/>
<protein>
    <submittedName>
        <fullName evidence="2">Molecular chaperone</fullName>
    </submittedName>
</protein>
<evidence type="ECO:0000313" key="2">
    <source>
        <dbReference type="EMBL" id="GFH42238.1"/>
    </source>
</evidence>
<reference evidence="2 3" key="1">
    <citation type="submission" date="2020-02" db="EMBL/GenBank/DDBJ databases">
        <title>Draft genome sequence of Lactococcus sp. Hs30E4-3.</title>
        <authorList>
            <person name="Noda S."/>
            <person name="Yuki M."/>
            <person name="Ohkuma M."/>
        </authorList>
    </citation>
    <scope>NUCLEOTIDE SEQUENCE [LARGE SCALE GENOMIC DNA]</scope>
    <source>
        <strain evidence="2 3">Hs30E4-3</strain>
    </source>
</reference>
<evidence type="ECO:0000259" key="1">
    <source>
        <dbReference type="Pfam" id="PF09359"/>
    </source>
</evidence>
<dbReference type="InterPro" id="IPR018966">
    <property type="entry name" value="VTC_domain"/>
</dbReference>
<gene>
    <name evidence="2" type="ORF">Hs30E_07890</name>
</gene>
<dbReference type="Pfam" id="PF09359">
    <property type="entry name" value="VTC"/>
    <property type="match status" value="1"/>
</dbReference>
<name>A0A6A0BD07_9LACT</name>
<feature type="domain" description="VTC" evidence="1">
    <location>
        <begin position="13"/>
        <end position="229"/>
    </location>
</feature>
<dbReference type="InterPro" id="IPR033469">
    <property type="entry name" value="CYTH-like_dom_sf"/>
</dbReference>
<dbReference type="CDD" id="cd07750">
    <property type="entry name" value="PolyPPase_VTC_like"/>
    <property type="match status" value="1"/>
</dbReference>
<dbReference type="Proteomes" id="UP000480303">
    <property type="component" value="Unassembled WGS sequence"/>
</dbReference>
<dbReference type="SUPFAM" id="SSF55154">
    <property type="entry name" value="CYTH-like phosphatases"/>
    <property type="match status" value="1"/>
</dbReference>
<comment type="caution">
    <text evidence="2">The sequence shown here is derived from an EMBL/GenBank/DDBJ whole genome shotgun (WGS) entry which is preliminary data.</text>
</comment>
<keyword evidence="3" id="KW-1185">Reference proteome</keyword>
<dbReference type="GO" id="GO:0006799">
    <property type="term" value="P:polyphosphate biosynthetic process"/>
    <property type="evidence" value="ECO:0007669"/>
    <property type="project" value="UniProtKB-ARBA"/>
</dbReference>
<dbReference type="InterPro" id="IPR042267">
    <property type="entry name" value="VTC_sf"/>
</dbReference>
<evidence type="ECO:0000313" key="3">
    <source>
        <dbReference type="Proteomes" id="UP000480303"/>
    </source>
</evidence>
<accession>A0A6A0BD07</accession>
<proteinExistence type="predicted"/>
<dbReference type="Gene3D" id="3.20.100.30">
    <property type="entry name" value="VTC, catalytic tunnel domain"/>
    <property type="match status" value="1"/>
</dbReference>
<dbReference type="EMBL" id="BLLI01000016">
    <property type="protein sequence ID" value="GFH42238.1"/>
    <property type="molecule type" value="Genomic_DNA"/>
</dbReference>
<sequence>MAKVKVKSGQIFERKEKKYLLTRDKFDCLVERLQPYMSFDDYGLHTIHTIYYDTSDFDVIRHSVSKPKFKEKLRLRSYGQPTNDSQVFIELKKKVAGITYKRREKLIYGQAQAFLKGRQIDKKSQILNEIDYYQKQEPLQPKVLISYDRLAMFGKNDPDFRITFDQNIRYSLTEFDLTQADSITQELLTDANTILMEIKISECFPLEISRLLSELDIYQGKFTKYGNIYKEIIAPIYYQEKEKNYAFKYSI</sequence>
<organism evidence="2 3">
    <name type="scientific">Pseudolactococcus hodotermopsidis</name>
    <dbReference type="NCBI Taxonomy" id="2709157"/>
    <lineage>
        <taxon>Bacteria</taxon>
        <taxon>Bacillati</taxon>
        <taxon>Bacillota</taxon>
        <taxon>Bacilli</taxon>
        <taxon>Lactobacillales</taxon>
        <taxon>Streptococcaceae</taxon>
        <taxon>Pseudolactococcus</taxon>
    </lineage>
</organism>